<evidence type="ECO:0000259" key="16">
    <source>
        <dbReference type="Pfam" id="PF07992"/>
    </source>
</evidence>
<dbReference type="Proteomes" id="UP000520156">
    <property type="component" value="Unassembled WGS sequence"/>
</dbReference>
<dbReference type="InterPro" id="IPR036188">
    <property type="entry name" value="FAD/NAD-bd_sf"/>
</dbReference>
<keyword evidence="4 11" id="KW-0274">FAD</keyword>
<dbReference type="NCBIfam" id="NF004776">
    <property type="entry name" value="PRK06116.1"/>
    <property type="match status" value="1"/>
</dbReference>
<evidence type="ECO:0000256" key="5">
    <source>
        <dbReference type="ARBA" id="ARBA00022857"/>
    </source>
</evidence>
<dbReference type="GO" id="GO:0005829">
    <property type="term" value="C:cytosol"/>
    <property type="evidence" value="ECO:0007669"/>
    <property type="project" value="TreeGrafter"/>
</dbReference>
<dbReference type="SUPFAM" id="SSF55424">
    <property type="entry name" value="FAD/NAD-linked reductases, dimerisation (C-terminal) domain"/>
    <property type="match status" value="1"/>
</dbReference>
<keyword evidence="11" id="KW-0520">NAD</keyword>
<gene>
    <name evidence="17" type="primary">gor</name>
    <name evidence="17" type="ORF">H7F49_08355</name>
</gene>
<name>A0A7X1F7C4_9SPHN</name>
<feature type="domain" description="FAD/NAD(P)-binding" evidence="16">
    <location>
        <begin position="7"/>
        <end position="320"/>
    </location>
</feature>
<keyword evidence="18" id="KW-1185">Reference proteome</keyword>
<evidence type="ECO:0000256" key="10">
    <source>
        <dbReference type="PIRSR" id="PIRSR000350-2"/>
    </source>
</evidence>
<organism evidence="17 18">
    <name type="scientific">Novosphingobium aerophilum</name>
    <dbReference type="NCBI Taxonomy" id="2839843"/>
    <lineage>
        <taxon>Bacteria</taxon>
        <taxon>Pseudomonadati</taxon>
        <taxon>Pseudomonadota</taxon>
        <taxon>Alphaproteobacteria</taxon>
        <taxon>Sphingomonadales</taxon>
        <taxon>Sphingomonadaceae</taxon>
        <taxon>Novosphingobium</taxon>
    </lineage>
</organism>
<keyword evidence="6 13" id="KW-0560">Oxidoreductase</keyword>
<dbReference type="RefSeq" id="WP_185683131.1">
    <property type="nucleotide sequence ID" value="NZ_JACLAU010000009.1"/>
</dbReference>
<accession>A0A7X1F7C4</accession>
<dbReference type="PRINTS" id="PR00411">
    <property type="entry name" value="PNDRDTASEI"/>
</dbReference>
<dbReference type="AlphaFoldDB" id="A0A7X1F7C4"/>
<dbReference type="Pfam" id="PF07992">
    <property type="entry name" value="Pyr_redox_2"/>
    <property type="match status" value="1"/>
</dbReference>
<dbReference type="Gene3D" id="3.30.390.30">
    <property type="match status" value="1"/>
</dbReference>
<evidence type="ECO:0000256" key="12">
    <source>
        <dbReference type="PIRSR" id="PIRSR000350-4"/>
    </source>
</evidence>
<dbReference type="EC" id="1.8.1.7" evidence="14"/>
<evidence type="ECO:0000259" key="15">
    <source>
        <dbReference type="Pfam" id="PF02852"/>
    </source>
</evidence>
<dbReference type="EMBL" id="JACLAU010000009">
    <property type="protein sequence ID" value="MBC2651713.1"/>
    <property type="molecule type" value="Genomic_DNA"/>
</dbReference>
<evidence type="ECO:0000256" key="6">
    <source>
        <dbReference type="ARBA" id="ARBA00023002"/>
    </source>
</evidence>
<dbReference type="PANTHER" id="PTHR42737">
    <property type="entry name" value="GLUTATHIONE REDUCTASE"/>
    <property type="match status" value="1"/>
</dbReference>
<comment type="function">
    <text evidence="14">Catalyzes the reduction of glutathione disulfide (GSSG) to reduced glutathione (GSH).</text>
</comment>
<evidence type="ECO:0000256" key="13">
    <source>
        <dbReference type="RuleBase" id="RU003691"/>
    </source>
</evidence>
<evidence type="ECO:0000256" key="2">
    <source>
        <dbReference type="ARBA" id="ARBA00011738"/>
    </source>
</evidence>
<keyword evidence="11" id="KW-0547">Nucleotide-binding</keyword>
<dbReference type="NCBIfam" id="TIGR01424">
    <property type="entry name" value="gluta_reduc_2"/>
    <property type="match status" value="1"/>
</dbReference>
<feature type="binding site" evidence="11">
    <location>
        <begin position="176"/>
        <end position="183"/>
    </location>
    <ligand>
        <name>NAD(+)</name>
        <dbReference type="ChEBI" id="CHEBI:57540"/>
    </ligand>
</feature>
<dbReference type="Pfam" id="PF02852">
    <property type="entry name" value="Pyr_redox_dim"/>
    <property type="match status" value="1"/>
</dbReference>
<dbReference type="Gene3D" id="3.50.50.60">
    <property type="entry name" value="FAD/NAD(P)-binding domain"/>
    <property type="match status" value="2"/>
</dbReference>
<keyword evidence="8 13" id="KW-0676">Redox-active center</keyword>
<dbReference type="GO" id="GO:0050661">
    <property type="term" value="F:NADP binding"/>
    <property type="evidence" value="ECO:0007669"/>
    <property type="project" value="InterPro"/>
</dbReference>
<comment type="cofactor">
    <cofactor evidence="11">
        <name>FAD</name>
        <dbReference type="ChEBI" id="CHEBI:57692"/>
    </cofactor>
    <text evidence="11">Binds 1 FAD per subunit.</text>
</comment>
<dbReference type="InterPro" id="IPR046952">
    <property type="entry name" value="GSHR/TRXR-like"/>
</dbReference>
<dbReference type="GO" id="GO:0004362">
    <property type="term" value="F:glutathione-disulfide reductase (NADPH) activity"/>
    <property type="evidence" value="ECO:0007669"/>
    <property type="project" value="UniProtKB-EC"/>
</dbReference>
<comment type="subunit">
    <text evidence="2">Homodimer.</text>
</comment>
<evidence type="ECO:0000256" key="8">
    <source>
        <dbReference type="ARBA" id="ARBA00023284"/>
    </source>
</evidence>
<dbReference type="PIRSF" id="PIRSF000350">
    <property type="entry name" value="Mercury_reductase_MerA"/>
    <property type="match status" value="1"/>
</dbReference>
<comment type="caution">
    <text evidence="17">The sequence shown here is derived from an EMBL/GenBank/DDBJ whole genome shotgun (WGS) entry which is preliminary data.</text>
</comment>
<feature type="binding site" evidence="11">
    <location>
        <position position="264"/>
    </location>
    <ligand>
        <name>NAD(+)</name>
        <dbReference type="ChEBI" id="CHEBI:57540"/>
    </ligand>
</feature>
<keyword evidence="7" id="KW-1015">Disulfide bond</keyword>
<dbReference type="PANTHER" id="PTHR42737:SF2">
    <property type="entry name" value="GLUTATHIONE REDUCTASE"/>
    <property type="match status" value="1"/>
</dbReference>
<keyword evidence="5 14" id="KW-0521">NADP</keyword>
<reference evidence="17 18" key="1">
    <citation type="submission" date="2020-08" db="EMBL/GenBank/DDBJ databases">
        <title>The genome sequence of Novosphingobium flavum 4Y4.</title>
        <authorList>
            <person name="Liu Y."/>
        </authorList>
    </citation>
    <scope>NUCLEOTIDE SEQUENCE [LARGE SCALE GENOMIC DNA]</scope>
    <source>
        <strain evidence="17 18">4Y4</strain>
    </source>
</reference>
<dbReference type="InterPro" id="IPR016156">
    <property type="entry name" value="FAD/NAD-linked_Rdtase_dimer_sf"/>
</dbReference>
<dbReference type="GO" id="GO:0050660">
    <property type="term" value="F:flavin adenine dinucleotide binding"/>
    <property type="evidence" value="ECO:0007669"/>
    <property type="project" value="InterPro"/>
</dbReference>
<feature type="active site" description="Proton acceptor" evidence="10">
    <location>
        <position position="438"/>
    </location>
</feature>
<dbReference type="SUPFAM" id="SSF51905">
    <property type="entry name" value="FAD/NAD(P)-binding domain"/>
    <property type="match status" value="1"/>
</dbReference>
<evidence type="ECO:0000256" key="1">
    <source>
        <dbReference type="ARBA" id="ARBA00007532"/>
    </source>
</evidence>
<evidence type="ECO:0000256" key="9">
    <source>
        <dbReference type="ARBA" id="ARBA00049142"/>
    </source>
</evidence>
<dbReference type="InterPro" id="IPR023753">
    <property type="entry name" value="FAD/NAD-binding_dom"/>
</dbReference>
<dbReference type="InterPro" id="IPR012999">
    <property type="entry name" value="Pyr_OxRdtase_I_AS"/>
</dbReference>
<dbReference type="InterPro" id="IPR004099">
    <property type="entry name" value="Pyr_nucl-diS_OxRdtase_dimer"/>
</dbReference>
<dbReference type="InterPro" id="IPR006324">
    <property type="entry name" value="GSHR"/>
</dbReference>
<dbReference type="PROSITE" id="PS00076">
    <property type="entry name" value="PYRIDINE_REDOX_1"/>
    <property type="match status" value="1"/>
</dbReference>
<evidence type="ECO:0000313" key="18">
    <source>
        <dbReference type="Proteomes" id="UP000520156"/>
    </source>
</evidence>
<comment type="catalytic activity">
    <reaction evidence="9 14">
        <text>2 glutathione + NADP(+) = glutathione disulfide + NADPH + H(+)</text>
        <dbReference type="Rhea" id="RHEA:11740"/>
        <dbReference type="ChEBI" id="CHEBI:15378"/>
        <dbReference type="ChEBI" id="CHEBI:57783"/>
        <dbReference type="ChEBI" id="CHEBI:57925"/>
        <dbReference type="ChEBI" id="CHEBI:58297"/>
        <dbReference type="ChEBI" id="CHEBI:58349"/>
        <dbReference type="EC" id="1.8.1.7"/>
    </reaction>
</comment>
<comment type="similarity">
    <text evidence="1 13">Belongs to the class-I pyridine nucleotide-disulfide oxidoreductase family.</text>
</comment>
<evidence type="ECO:0000256" key="3">
    <source>
        <dbReference type="ARBA" id="ARBA00022630"/>
    </source>
</evidence>
<dbReference type="PRINTS" id="PR00368">
    <property type="entry name" value="FADPNR"/>
</dbReference>
<feature type="binding site" evidence="11">
    <location>
        <position position="53"/>
    </location>
    <ligand>
        <name>FAD</name>
        <dbReference type="ChEBI" id="CHEBI:57692"/>
    </ligand>
</feature>
<dbReference type="InterPro" id="IPR001100">
    <property type="entry name" value="Pyr_nuc-diS_OxRdtase"/>
</dbReference>
<evidence type="ECO:0000256" key="7">
    <source>
        <dbReference type="ARBA" id="ARBA00023157"/>
    </source>
</evidence>
<evidence type="ECO:0000256" key="11">
    <source>
        <dbReference type="PIRSR" id="PIRSR000350-3"/>
    </source>
</evidence>
<feature type="binding site" evidence="11">
    <location>
        <position position="305"/>
    </location>
    <ligand>
        <name>NAD(+)</name>
        <dbReference type="ChEBI" id="CHEBI:57540"/>
    </ligand>
</feature>
<dbReference type="GO" id="GO:0006749">
    <property type="term" value="P:glutathione metabolic process"/>
    <property type="evidence" value="ECO:0007669"/>
    <property type="project" value="InterPro"/>
</dbReference>
<evidence type="ECO:0000313" key="17">
    <source>
        <dbReference type="EMBL" id="MBC2651713.1"/>
    </source>
</evidence>
<protein>
    <recommendedName>
        <fullName evidence="14">Glutathione reductase</fullName>
        <shortName evidence="14">GRase</shortName>
        <ecNumber evidence="14">1.8.1.7</ecNumber>
    </recommendedName>
</protein>
<proteinExistence type="inferred from homology"/>
<keyword evidence="3 13" id="KW-0285">Flavoprotein</keyword>
<dbReference type="GO" id="GO:0034599">
    <property type="term" value="P:cellular response to oxidative stress"/>
    <property type="evidence" value="ECO:0007669"/>
    <property type="project" value="TreeGrafter"/>
</dbReference>
<dbReference type="FunFam" id="3.50.50.60:FF:000051">
    <property type="entry name" value="Glutathione reductase"/>
    <property type="match status" value="1"/>
</dbReference>
<sequence length="449" mass="48591">MTDTYDYDLFVIGAGSGGVRASRIASGHGAKVAIAEEYRVGGTCVIRGCVPKKLLVYGSHFAEELQDAAHYGWTVEGMRFDWNTLRDTVLRDVDRLNAAYTQTLESNRVEHFLERATITGPNSVRLAGGREITAKVILVAVGAWPVKPEFPGMEHCITSNEVFHLPELPRRIVIQGAGYIALEFAGIFNALGCEVTVVNRSDQILRGYDESLRDRLLQITMARGIVYRFNCPIQSVEKQANGSLKVSIGKADPIEADAVLIATGRKPKTEGLGLENAGITLGAKGEIPVDAYNRTACPSIYAVGDVTDRVQLTPVAIREGHAFADTVFGNNPRTVDYTCIPSAVFSQPPLAGVGLTEGQARNAYGNVKVYTSDFRPMKNVFAGRMERGLYKLVVDANTDRVLGVHLIGPEAPEILQAAAIAVKAGLTKADFDATVALHPSMAEELVLMR</sequence>
<evidence type="ECO:0000256" key="4">
    <source>
        <dbReference type="ARBA" id="ARBA00022827"/>
    </source>
</evidence>
<feature type="domain" description="Pyridine nucleotide-disulphide oxidoreductase dimerisation" evidence="15">
    <location>
        <begin position="340"/>
        <end position="448"/>
    </location>
</feature>
<evidence type="ECO:0000256" key="14">
    <source>
        <dbReference type="RuleBase" id="RU365040"/>
    </source>
</evidence>
<feature type="disulfide bond" description="Redox-active" evidence="12">
    <location>
        <begin position="44"/>
        <end position="49"/>
    </location>
</feature>
<dbReference type="GO" id="GO:0045454">
    <property type="term" value="P:cell redox homeostasis"/>
    <property type="evidence" value="ECO:0007669"/>
    <property type="project" value="InterPro"/>
</dbReference>